<protein>
    <submittedName>
        <fullName evidence="9">Iron chelate uptake ABC transporter family permease subunit</fullName>
    </submittedName>
</protein>
<dbReference type="Proteomes" id="UP000439983">
    <property type="component" value="Unassembled WGS sequence"/>
</dbReference>
<keyword evidence="7 8" id="KW-0472">Membrane</keyword>
<evidence type="ECO:0000256" key="3">
    <source>
        <dbReference type="ARBA" id="ARBA00022448"/>
    </source>
</evidence>
<comment type="subcellular location">
    <subcellularLocation>
        <location evidence="1">Cell membrane</location>
        <topology evidence="1">Multi-pass membrane protein</topology>
    </subcellularLocation>
</comment>
<keyword evidence="6 8" id="KW-1133">Transmembrane helix</keyword>
<dbReference type="Pfam" id="PF01032">
    <property type="entry name" value="FecCD"/>
    <property type="match status" value="1"/>
</dbReference>
<organism evidence="9 10">
    <name type="scientific">Sinorhizobium terangae</name>
    <dbReference type="NCBI Taxonomy" id="110322"/>
    <lineage>
        <taxon>Bacteria</taxon>
        <taxon>Pseudomonadati</taxon>
        <taxon>Pseudomonadota</taxon>
        <taxon>Alphaproteobacteria</taxon>
        <taxon>Hyphomicrobiales</taxon>
        <taxon>Rhizobiaceae</taxon>
        <taxon>Sinorhizobium/Ensifer group</taxon>
        <taxon>Sinorhizobium</taxon>
    </lineage>
</organism>
<feature type="transmembrane region" description="Helical" evidence="8">
    <location>
        <begin position="329"/>
        <end position="347"/>
    </location>
</feature>
<evidence type="ECO:0000313" key="10">
    <source>
        <dbReference type="Proteomes" id="UP000439983"/>
    </source>
</evidence>
<accession>A0A6N7LGN4</accession>
<reference evidence="9 10" key="1">
    <citation type="journal article" date="2013" name="Genome Biol.">
        <title>Comparative genomics of the core and accessory genomes of 48 Sinorhizobium strains comprising five genospecies.</title>
        <authorList>
            <person name="Sugawara M."/>
            <person name="Epstein B."/>
            <person name="Badgley B.D."/>
            <person name="Unno T."/>
            <person name="Xu L."/>
            <person name="Reese J."/>
            <person name="Gyaneshwar P."/>
            <person name="Denny R."/>
            <person name="Mudge J."/>
            <person name="Bharti A.K."/>
            <person name="Farmer A.D."/>
            <person name="May G.D."/>
            <person name="Woodward J.E."/>
            <person name="Medigue C."/>
            <person name="Vallenet D."/>
            <person name="Lajus A."/>
            <person name="Rouy Z."/>
            <person name="Martinez-Vaz B."/>
            <person name="Tiffin P."/>
            <person name="Young N.D."/>
            <person name="Sadowsky M.J."/>
        </authorList>
    </citation>
    <scope>NUCLEOTIDE SEQUENCE [LARGE SCALE GENOMIC DNA]</scope>
    <source>
        <strain evidence="9 10">USDA4894</strain>
    </source>
</reference>
<dbReference type="Gene3D" id="1.10.3470.10">
    <property type="entry name" value="ABC transporter involved in vitamin B12 uptake, BtuC"/>
    <property type="match status" value="1"/>
</dbReference>
<feature type="transmembrane region" description="Helical" evidence="8">
    <location>
        <begin position="298"/>
        <end position="317"/>
    </location>
</feature>
<dbReference type="PANTHER" id="PTHR30472">
    <property type="entry name" value="FERRIC ENTEROBACTIN TRANSPORT SYSTEM PERMEASE PROTEIN"/>
    <property type="match status" value="1"/>
</dbReference>
<feature type="transmembrane region" description="Helical" evidence="8">
    <location>
        <begin position="123"/>
        <end position="155"/>
    </location>
</feature>
<evidence type="ECO:0000256" key="7">
    <source>
        <dbReference type="ARBA" id="ARBA00023136"/>
    </source>
</evidence>
<feature type="transmembrane region" description="Helical" evidence="8">
    <location>
        <begin position="21"/>
        <end position="44"/>
    </location>
</feature>
<keyword evidence="4" id="KW-1003">Cell membrane</keyword>
<keyword evidence="3" id="KW-0813">Transport</keyword>
<dbReference type="OrthoDB" id="9811975at2"/>
<keyword evidence="5 8" id="KW-0812">Transmembrane</keyword>
<feature type="transmembrane region" description="Helical" evidence="8">
    <location>
        <begin position="213"/>
        <end position="230"/>
    </location>
</feature>
<dbReference type="CDD" id="cd06550">
    <property type="entry name" value="TM_ABC_iron-siderophores_like"/>
    <property type="match status" value="1"/>
</dbReference>
<evidence type="ECO:0000256" key="6">
    <source>
        <dbReference type="ARBA" id="ARBA00022989"/>
    </source>
</evidence>
<proteinExistence type="inferred from homology"/>
<evidence type="ECO:0000256" key="2">
    <source>
        <dbReference type="ARBA" id="ARBA00007935"/>
    </source>
</evidence>
<dbReference type="SUPFAM" id="SSF81345">
    <property type="entry name" value="ABC transporter involved in vitamin B12 uptake, BtuC"/>
    <property type="match status" value="1"/>
</dbReference>
<feature type="transmembrane region" description="Helical" evidence="8">
    <location>
        <begin position="256"/>
        <end position="278"/>
    </location>
</feature>
<dbReference type="RefSeq" id="WP_153440676.1">
    <property type="nucleotide sequence ID" value="NZ_JACIGA010000018.1"/>
</dbReference>
<name>A0A6N7LGN4_SINTE</name>
<dbReference type="InterPro" id="IPR000522">
    <property type="entry name" value="ABC_transptr_permease_BtuC"/>
</dbReference>
<sequence length="353" mass="36232">MESLRLETQPPASWSLFGSRRLIYAVLGLVLTGSLLLGVCLGQYSVTPTTVWGIVTSPLGLSTSDWTIMDERIVTLLRGPRVLLAALCGAGLAMCGAALQGVFRNPLASPELLGVSSGAGFGGAIAILLGASGFVLIGAAFISGMLALLIVGAIARAGGRSDITTTILAGVIVGAFFTALVSAVQLFSDPQNSLPAIVFWLMGSFATSSWDRLLIAAPAIVAGTLVLWAMRFRINVLSLGEEEAGSLGIPVERDRWLVCAAASLTVGAAVAVAGIVGWVGIIVPHAARLLVGHDNRDVLPTSCLLGAIYLSLIDTCARSLTAAELPLGILTAIIGAPIIAVLLGRMVRGGEPA</sequence>
<dbReference type="PANTHER" id="PTHR30472:SF70">
    <property type="entry name" value="MOLYBDATE IMPORT SYSTEM PERMEASE PROTEIN MOLB"/>
    <property type="match status" value="1"/>
</dbReference>
<comment type="caution">
    <text evidence="9">The sequence shown here is derived from an EMBL/GenBank/DDBJ whole genome shotgun (WGS) entry which is preliminary data.</text>
</comment>
<gene>
    <name evidence="9" type="ORF">GHK62_18950</name>
</gene>
<dbReference type="GO" id="GO:0022857">
    <property type="term" value="F:transmembrane transporter activity"/>
    <property type="evidence" value="ECO:0007669"/>
    <property type="project" value="InterPro"/>
</dbReference>
<evidence type="ECO:0000256" key="5">
    <source>
        <dbReference type="ARBA" id="ARBA00022692"/>
    </source>
</evidence>
<dbReference type="AlphaFoldDB" id="A0A6N7LGN4"/>
<evidence type="ECO:0000256" key="8">
    <source>
        <dbReference type="SAM" id="Phobius"/>
    </source>
</evidence>
<feature type="transmembrane region" description="Helical" evidence="8">
    <location>
        <begin position="81"/>
        <end position="103"/>
    </location>
</feature>
<dbReference type="EMBL" id="WITC01000076">
    <property type="protein sequence ID" value="MQX16756.1"/>
    <property type="molecule type" value="Genomic_DNA"/>
</dbReference>
<keyword evidence="10" id="KW-1185">Reference proteome</keyword>
<comment type="similarity">
    <text evidence="2">Belongs to the binding-protein-dependent transport system permease family. FecCD subfamily.</text>
</comment>
<dbReference type="GO" id="GO:0005886">
    <property type="term" value="C:plasma membrane"/>
    <property type="evidence" value="ECO:0007669"/>
    <property type="project" value="UniProtKB-SubCell"/>
</dbReference>
<feature type="transmembrane region" description="Helical" evidence="8">
    <location>
        <begin position="167"/>
        <end position="187"/>
    </location>
</feature>
<dbReference type="InterPro" id="IPR037294">
    <property type="entry name" value="ABC_BtuC-like"/>
</dbReference>
<evidence type="ECO:0000313" key="9">
    <source>
        <dbReference type="EMBL" id="MQX16756.1"/>
    </source>
</evidence>
<dbReference type="FunFam" id="1.10.3470.10:FF:000001">
    <property type="entry name" value="Vitamin B12 ABC transporter permease BtuC"/>
    <property type="match status" value="1"/>
</dbReference>
<evidence type="ECO:0000256" key="1">
    <source>
        <dbReference type="ARBA" id="ARBA00004651"/>
    </source>
</evidence>
<dbReference type="GO" id="GO:0033214">
    <property type="term" value="P:siderophore-iron import into cell"/>
    <property type="evidence" value="ECO:0007669"/>
    <property type="project" value="TreeGrafter"/>
</dbReference>
<evidence type="ECO:0000256" key="4">
    <source>
        <dbReference type="ARBA" id="ARBA00022475"/>
    </source>
</evidence>